<dbReference type="InterPro" id="IPR010998">
    <property type="entry name" value="Integrase_recombinase_N"/>
</dbReference>
<evidence type="ECO:0000313" key="8">
    <source>
        <dbReference type="EMBL" id="TYR66162.1"/>
    </source>
</evidence>
<evidence type="ECO:0000259" key="7">
    <source>
        <dbReference type="PROSITE" id="PS51900"/>
    </source>
</evidence>
<dbReference type="SUPFAM" id="SSF56349">
    <property type="entry name" value="DNA breaking-rejoining enzymes"/>
    <property type="match status" value="1"/>
</dbReference>
<keyword evidence="3" id="KW-0233">DNA recombination</keyword>
<dbReference type="AlphaFoldDB" id="A0A5D4JLI2"/>
<comment type="caution">
    <text evidence="8">The sequence shown here is derived from an EMBL/GenBank/DDBJ whole genome shotgun (WGS) entry which is preliminary data.</text>
</comment>
<dbReference type="InterPro" id="IPR044068">
    <property type="entry name" value="CB"/>
</dbReference>
<dbReference type="InterPro" id="IPR013762">
    <property type="entry name" value="Integrase-like_cat_sf"/>
</dbReference>
<sequence length="453" mass="50633">MASVYDRWHLSRPKRSAEACSEHSSKTRALVPSKDHGKGKRWQVRWRDAAGEQQKENFGKRSQADTRAATIEADLARGLYVDPAAGKESFRSVAERWRTSAVHRDGTASRVERALRIHVYPTFGDRPVVTIRPSEVQAWVKDRSQVLAPSTLRVTFAYLVTVMHTAVRDRTIAINPCSGIKLPEVRRPEIVPLHKDAVRALIEAAPPRHRAMILLAVASGLRQGEVFGLEVDCVDFLRREVVVRQQLITPDRDASAAEDDETPDPYLGEPKTHESYRTVPLVGVAVDALAAHLQLFPAAAVDIEDRTDPRKPRRRKAHMLFSNDRCDVIRRASWSHVWARMEVRANQALSKAYAEAYAAWVQRGRPEGDEPAPVRVPDGASMHDLRHFYASALIKNRESVKTVQRRLGHSKPSITLDIYTHLWPDDEDTTRAAVEAVLGDVPALCPPAASVSG</sequence>
<dbReference type="GO" id="GO:0003677">
    <property type="term" value="F:DNA binding"/>
    <property type="evidence" value="ECO:0007669"/>
    <property type="project" value="UniProtKB-UniRule"/>
</dbReference>
<feature type="domain" description="Core-binding (CB)" evidence="7">
    <location>
        <begin position="88"/>
        <end position="167"/>
    </location>
</feature>
<dbReference type="InterPro" id="IPR002104">
    <property type="entry name" value="Integrase_catalytic"/>
</dbReference>
<evidence type="ECO:0000256" key="5">
    <source>
        <dbReference type="SAM" id="MobiDB-lite"/>
    </source>
</evidence>
<protein>
    <submittedName>
        <fullName evidence="8">Site-specific integrase</fullName>
    </submittedName>
</protein>
<keyword evidence="2 4" id="KW-0238">DNA-binding</keyword>
<feature type="region of interest" description="Disordered" evidence="5">
    <location>
        <begin position="252"/>
        <end position="272"/>
    </location>
</feature>
<dbReference type="GO" id="GO:0006310">
    <property type="term" value="P:DNA recombination"/>
    <property type="evidence" value="ECO:0007669"/>
    <property type="project" value="UniProtKB-KW"/>
</dbReference>
<proteinExistence type="inferred from homology"/>
<name>A0A5D4JLI2_9ACTN</name>
<dbReference type="PROSITE" id="PS51900">
    <property type="entry name" value="CB"/>
    <property type="match status" value="1"/>
</dbReference>
<dbReference type="PANTHER" id="PTHR30349:SF64">
    <property type="entry name" value="PROPHAGE INTEGRASE INTD-RELATED"/>
    <property type="match status" value="1"/>
</dbReference>
<dbReference type="GO" id="GO:0015074">
    <property type="term" value="P:DNA integration"/>
    <property type="evidence" value="ECO:0007669"/>
    <property type="project" value="InterPro"/>
</dbReference>
<comment type="similarity">
    <text evidence="1">Belongs to the 'phage' integrase family.</text>
</comment>
<feature type="domain" description="Tyr recombinase" evidence="6">
    <location>
        <begin position="188"/>
        <end position="435"/>
    </location>
</feature>
<dbReference type="Gene3D" id="1.10.443.10">
    <property type="entry name" value="Intergrase catalytic core"/>
    <property type="match status" value="1"/>
</dbReference>
<dbReference type="PANTHER" id="PTHR30349">
    <property type="entry name" value="PHAGE INTEGRASE-RELATED"/>
    <property type="match status" value="1"/>
</dbReference>
<evidence type="ECO:0000256" key="4">
    <source>
        <dbReference type="PROSITE-ProRule" id="PRU01248"/>
    </source>
</evidence>
<evidence type="ECO:0000256" key="2">
    <source>
        <dbReference type="ARBA" id="ARBA00023125"/>
    </source>
</evidence>
<dbReference type="Gene3D" id="1.10.150.130">
    <property type="match status" value="1"/>
</dbReference>
<feature type="compositionally biased region" description="Basic and acidic residues" evidence="5">
    <location>
        <begin position="15"/>
        <end position="25"/>
    </location>
</feature>
<reference evidence="8 9" key="1">
    <citation type="submission" date="2019-08" db="EMBL/GenBank/DDBJ databases">
        <title>Draft genome for granaticin producer strain Streptomyces parvus C05.</title>
        <authorList>
            <person name="Gonzalez-Pimentel J.L."/>
        </authorList>
    </citation>
    <scope>NUCLEOTIDE SEQUENCE [LARGE SCALE GENOMIC DNA]</scope>
    <source>
        <strain evidence="8 9">C05</strain>
    </source>
</reference>
<organism evidence="8 9">
    <name type="scientific">Streptomyces parvus</name>
    <dbReference type="NCBI Taxonomy" id="66428"/>
    <lineage>
        <taxon>Bacteria</taxon>
        <taxon>Bacillati</taxon>
        <taxon>Actinomycetota</taxon>
        <taxon>Actinomycetes</taxon>
        <taxon>Kitasatosporales</taxon>
        <taxon>Streptomycetaceae</taxon>
        <taxon>Streptomyces</taxon>
    </lineage>
</organism>
<accession>A0A5D4JLI2</accession>
<dbReference type="Pfam" id="PF00589">
    <property type="entry name" value="Phage_integrase"/>
    <property type="match status" value="1"/>
</dbReference>
<dbReference type="Proteomes" id="UP000323242">
    <property type="component" value="Unassembled WGS sequence"/>
</dbReference>
<evidence type="ECO:0000256" key="1">
    <source>
        <dbReference type="ARBA" id="ARBA00008857"/>
    </source>
</evidence>
<dbReference type="CDD" id="cd01189">
    <property type="entry name" value="INT_ICEBs1_C_like"/>
    <property type="match status" value="1"/>
</dbReference>
<dbReference type="RefSeq" id="WP_148901336.1">
    <property type="nucleotide sequence ID" value="NZ_VSZQ01000007.1"/>
</dbReference>
<dbReference type="InterPro" id="IPR011010">
    <property type="entry name" value="DNA_brk_join_enz"/>
</dbReference>
<evidence type="ECO:0000259" key="6">
    <source>
        <dbReference type="PROSITE" id="PS51898"/>
    </source>
</evidence>
<dbReference type="InterPro" id="IPR050090">
    <property type="entry name" value="Tyrosine_recombinase_XerCD"/>
</dbReference>
<dbReference type="EMBL" id="VSZQ01000007">
    <property type="protein sequence ID" value="TYR66162.1"/>
    <property type="molecule type" value="Genomic_DNA"/>
</dbReference>
<evidence type="ECO:0000256" key="3">
    <source>
        <dbReference type="ARBA" id="ARBA00023172"/>
    </source>
</evidence>
<evidence type="ECO:0000313" key="9">
    <source>
        <dbReference type="Proteomes" id="UP000323242"/>
    </source>
</evidence>
<gene>
    <name evidence="8" type="ORF">FY004_02315</name>
</gene>
<dbReference type="PROSITE" id="PS51898">
    <property type="entry name" value="TYR_RECOMBINASE"/>
    <property type="match status" value="1"/>
</dbReference>
<keyword evidence="9" id="KW-1185">Reference proteome</keyword>
<feature type="region of interest" description="Disordered" evidence="5">
    <location>
        <begin position="1"/>
        <end position="42"/>
    </location>
</feature>